<dbReference type="EMBL" id="ACVN02000091">
    <property type="protein sequence ID" value="ERK60229.1"/>
    <property type="molecule type" value="Genomic_DNA"/>
</dbReference>
<dbReference type="Proteomes" id="UP000017052">
    <property type="component" value="Unassembled WGS sequence"/>
</dbReference>
<reference evidence="2" key="1">
    <citation type="submission" date="2013-08" db="EMBL/GenBank/DDBJ databases">
        <authorList>
            <person name="Durkin A.S."/>
            <person name="Haft D.R."/>
            <person name="McCorrison J."/>
            <person name="Torralba M."/>
            <person name="Gillis M."/>
            <person name="Haft D.H."/>
            <person name="Methe B."/>
            <person name="Sutton G."/>
            <person name="Nelson K.E."/>
        </authorList>
    </citation>
    <scope>NUCLEOTIDE SEQUENCE [LARGE SCALE GENOMIC DNA]</scope>
    <source>
        <strain evidence="2">F0233</strain>
    </source>
</reference>
<keyword evidence="3" id="KW-1185">Reference proteome</keyword>
<accession>U2QVI1</accession>
<feature type="compositionally biased region" description="Basic and acidic residues" evidence="1">
    <location>
        <begin position="77"/>
        <end position="86"/>
    </location>
</feature>
<evidence type="ECO:0000313" key="3">
    <source>
        <dbReference type="Proteomes" id="UP000017052"/>
    </source>
</evidence>
<evidence type="ECO:0000313" key="2">
    <source>
        <dbReference type="EMBL" id="ERK60229.1"/>
    </source>
</evidence>
<comment type="caution">
    <text evidence="2">The sequence shown here is derived from an EMBL/GenBank/DDBJ whole genome shotgun (WGS) entry which is preliminary data.</text>
</comment>
<evidence type="ECO:0000256" key="1">
    <source>
        <dbReference type="SAM" id="MobiDB-lite"/>
    </source>
</evidence>
<gene>
    <name evidence="2" type="ORF">HMPREF0682_2210</name>
</gene>
<protein>
    <submittedName>
        <fullName evidence="2">Uncharacterized protein</fullName>
    </submittedName>
</protein>
<sequence length="86" mass="8904">MLESRGAHRASPRSDRPSLPTSVPGRLADRSAGAGGTVGARTARPLMLVAPGPGREARGPRTVAGPLEELPPGRNTTPHDPRNGPR</sequence>
<dbReference type="AlphaFoldDB" id="U2QVI1"/>
<feature type="region of interest" description="Disordered" evidence="1">
    <location>
        <begin position="1"/>
        <end position="86"/>
    </location>
</feature>
<proteinExistence type="predicted"/>
<organism evidence="2 3">
    <name type="scientific">Propionibacterium acidifaciens F0233</name>
    <dbReference type="NCBI Taxonomy" id="553198"/>
    <lineage>
        <taxon>Bacteria</taxon>
        <taxon>Bacillati</taxon>
        <taxon>Actinomycetota</taxon>
        <taxon>Actinomycetes</taxon>
        <taxon>Propionibacteriales</taxon>
        <taxon>Propionibacteriaceae</taxon>
        <taxon>Propionibacterium</taxon>
    </lineage>
</organism>
<name>U2QVI1_9ACTN</name>